<proteinExistence type="predicted"/>
<evidence type="ECO:0000313" key="1">
    <source>
        <dbReference type="EMBL" id="CAB5047184.1"/>
    </source>
</evidence>
<dbReference type="EMBL" id="CAFBQE010000022">
    <property type="protein sequence ID" value="CAB5047184.1"/>
    <property type="molecule type" value="Genomic_DNA"/>
</dbReference>
<protein>
    <submittedName>
        <fullName evidence="1">Unannotated protein</fullName>
    </submittedName>
</protein>
<name>A0A6J7T0A5_9ZZZZ</name>
<accession>A0A6J7T0A5</accession>
<dbReference type="AlphaFoldDB" id="A0A6J7T0A5"/>
<organism evidence="1">
    <name type="scientific">freshwater metagenome</name>
    <dbReference type="NCBI Taxonomy" id="449393"/>
    <lineage>
        <taxon>unclassified sequences</taxon>
        <taxon>metagenomes</taxon>
        <taxon>ecological metagenomes</taxon>
    </lineage>
</organism>
<sequence length="166" mass="19419">MSFYEELLTLGQHLHERERLALYRFLFETKNGLYKSDAIELIRSQDLKRSIANGEIVYSLNGNVVSYAARKSGSSEFQENLRAVNLSEISRFRIRKLIKFFAQSEVEVIWNYPLQGRNLQEAGSYCILSYPYFDLRYFSNGRGRLIGLFNKLKIDDTDLRKKLKVS</sequence>
<gene>
    <name evidence="1" type="ORF">UFOPK4284_00485</name>
</gene>
<reference evidence="1" key="1">
    <citation type="submission" date="2020-05" db="EMBL/GenBank/DDBJ databases">
        <authorList>
            <person name="Chiriac C."/>
            <person name="Salcher M."/>
            <person name="Ghai R."/>
            <person name="Kavagutti S V."/>
        </authorList>
    </citation>
    <scope>NUCLEOTIDE SEQUENCE</scope>
</reference>